<sequence>MTQERKTTGCFDIKTLMNSFLDVLGLNTAKGDAALPWGRTENGDTLNWIVDT</sequence>
<gene>
    <name evidence="1" type="ORF">FJQ98_11480</name>
</gene>
<reference evidence="1 2" key="1">
    <citation type="submission" date="2020-01" db="EMBL/GenBank/DDBJ databases">
        <authorList>
            <person name="Liu G."/>
            <person name="Liu B."/>
        </authorList>
    </citation>
    <scope>NUCLEOTIDE SEQUENCE [LARGE SCALE GENOMIC DNA]</scope>
    <source>
        <strain evidence="1 2">FJAT-51161</strain>
    </source>
</reference>
<accession>A0ABX7B0H1</accession>
<dbReference type="RefSeq" id="WP_158003101.1">
    <property type="nucleotide sequence ID" value="NZ_CP067341.1"/>
</dbReference>
<dbReference type="EMBL" id="CP067341">
    <property type="protein sequence ID" value="QQP14568.1"/>
    <property type="molecule type" value="Genomic_DNA"/>
</dbReference>
<organism evidence="1 2">
    <name type="scientific">Lysinibacillus agricola</name>
    <dbReference type="NCBI Taxonomy" id="2590012"/>
    <lineage>
        <taxon>Bacteria</taxon>
        <taxon>Bacillati</taxon>
        <taxon>Bacillota</taxon>
        <taxon>Bacilli</taxon>
        <taxon>Bacillales</taxon>
        <taxon>Bacillaceae</taxon>
        <taxon>Lysinibacillus</taxon>
    </lineage>
</organism>
<evidence type="ECO:0000313" key="1">
    <source>
        <dbReference type="EMBL" id="QQP14568.1"/>
    </source>
</evidence>
<proteinExistence type="predicted"/>
<dbReference type="Proteomes" id="UP000596049">
    <property type="component" value="Chromosome"/>
</dbReference>
<evidence type="ECO:0000313" key="2">
    <source>
        <dbReference type="Proteomes" id="UP000596049"/>
    </source>
</evidence>
<keyword evidence="2" id="KW-1185">Reference proteome</keyword>
<protein>
    <submittedName>
        <fullName evidence="1">Uncharacterized protein</fullName>
    </submittedName>
</protein>
<name>A0ABX7B0H1_9BACI</name>